<proteinExistence type="predicted"/>
<sequence>MTIQTVFGVFLFMMPLMNMGAFGLEVGIATPIISMIRHWAYGLVVGSILPPLVQLFQYTSASQRDSINT</sequence>
<feature type="transmembrane region" description="Helical" evidence="1">
    <location>
        <begin position="39"/>
        <end position="59"/>
    </location>
</feature>
<comment type="caution">
    <text evidence="2">The sequence shown here is derived from an EMBL/GenBank/DDBJ whole genome shotgun (WGS) entry which is preliminary data.</text>
</comment>
<reference evidence="2 3" key="1">
    <citation type="submission" date="2018-08" db="EMBL/GenBank/DDBJ databases">
        <title>Genome sequence of strict halophilic Halobacillus trueperi SS1 isolated from Lunsu, a salty water body of North West Himalayas.</title>
        <authorList>
            <person name="Gupta S."/>
            <person name="Sharma P."/>
            <person name="Dev K."/>
            <person name="Baumler D."/>
            <person name="Sourirajan A."/>
        </authorList>
    </citation>
    <scope>NUCLEOTIDE SEQUENCE [LARGE SCALE GENOMIC DNA]</scope>
    <source>
        <strain evidence="2 3">SS1</strain>
    </source>
</reference>
<protein>
    <submittedName>
        <fullName evidence="2">Uncharacterized protein</fullName>
    </submittedName>
</protein>
<name>A0A3D8VKF4_9BACI</name>
<evidence type="ECO:0000256" key="1">
    <source>
        <dbReference type="SAM" id="Phobius"/>
    </source>
</evidence>
<gene>
    <name evidence="2" type="ORF">DXT76_16190</name>
</gene>
<accession>A0A3D8VKF4</accession>
<keyword evidence="1" id="KW-1133">Transmembrane helix</keyword>
<evidence type="ECO:0000313" key="3">
    <source>
        <dbReference type="Proteomes" id="UP000257032"/>
    </source>
</evidence>
<feature type="transmembrane region" description="Helical" evidence="1">
    <location>
        <begin position="6"/>
        <end position="27"/>
    </location>
</feature>
<evidence type="ECO:0000313" key="2">
    <source>
        <dbReference type="EMBL" id="RDY69866.1"/>
    </source>
</evidence>
<keyword evidence="1" id="KW-0812">Transmembrane</keyword>
<dbReference type="Proteomes" id="UP000257032">
    <property type="component" value="Unassembled WGS sequence"/>
</dbReference>
<dbReference type="EMBL" id="QTLC01000058">
    <property type="protein sequence ID" value="RDY69866.1"/>
    <property type="molecule type" value="Genomic_DNA"/>
</dbReference>
<keyword evidence="1" id="KW-0472">Membrane</keyword>
<organism evidence="2 3">
    <name type="scientific">Halobacillus trueperi</name>
    <dbReference type="NCBI Taxonomy" id="156205"/>
    <lineage>
        <taxon>Bacteria</taxon>
        <taxon>Bacillati</taxon>
        <taxon>Bacillota</taxon>
        <taxon>Bacilli</taxon>
        <taxon>Bacillales</taxon>
        <taxon>Bacillaceae</taxon>
        <taxon>Halobacillus</taxon>
    </lineage>
</organism>
<dbReference type="AlphaFoldDB" id="A0A3D8VKF4"/>